<evidence type="ECO:0000256" key="3">
    <source>
        <dbReference type="ARBA" id="ARBA00022729"/>
    </source>
</evidence>
<evidence type="ECO:0000256" key="2">
    <source>
        <dbReference type="ARBA" id="ARBA00012755"/>
    </source>
</evidence>
<dbReference type="InterPro" id="IPR017853">
    <property type="entry name" value="GH"/>
</dbReference>
<evidence type="ECO:0000259" key="8">
    <source>
        <dbReference type="Pfam" id="PF16874"/>
    </source>
</evidence>
<protein>
    <recommendedName>
        <fullName evidence="2">alpha-galactosidase</fullName>
        <ecNumber evidence="2">3.2.1.22</ecNumber>
    </recommendedName>
</protein>
<evidence type="ECO:0000259" key="9">
    <source>
        <dbReference type="Pfam" id="PF16875"/>
    </source>
</evidence>
<organism evidence="10 11">
    <name type="scientific">Trichoderma aggressivum f. europaeum</name>
    <dbReference type="NCBI Taxonomy" id="173218"/>
    <lineage>
        <taxon>Eukaryota</taxon>
        <taxon>Fungi</taxon>
        <taxon>Dikarya</taxon>
        <taxon>Ascomycota</taxon>
        <taxon>Pezizomycotina</taxon>
        <taxon>Sordariomycetes</taxon>
        <taxon>Hypocreomycetidae</taxon>
        <taxon>Hypocreales</taxon>
        <taxon>Hypocreaceae</taxon>
        <taxon>Trichoderma</taxon>
    </lineage>
</organism>
<dbReference type="InterPro" id="IPR013780">
    <property type="entry name" value="Glyco_hydro_b"/>
</dbReference>
<dbReference type="Gene3D" id="3.20.20.70">
    <property type="entry name" value="Aldolase class I"/>
    <property type="match status" value="1"/>
</dbReference>
<keyword evidence="3" id="KW-0732">Signal</keyword>
<dbReference type="SUPFAM" id="SSF51445">
    <property type="entry name" value="(Trans)glycosidases"/>
    <property type="match status" value="1"/>
</dbReference>
<dbReference type="Proteomes" id="UP001273209">
    <property type="component" value="Unassembled WGS sequence"/>
</dbReference>
<feature type="region of interest" description="Disordered" evidence="7">
    <location>
        <begin position="1"/>
        <end position="24"/>
    </location>
</feature>
<proteinExistence type="predicted"/>
<dbReference type="PRINTS" id="PR00743">
    <property type="entry name" value="GLHYDRLASE36"/>
</dbReference>
<keyword evidence="5" id="KW-0325">Glycoprotein</keyword>
<dbReference type="AlphaFoldDB" id="A0AAE1IHM7"/>
<dbReference type="RefSeq" id="XP_062759046.1">
    <property type="nucleotide sequence ID" value="XM_062896344.1"/>
</dbReference>
<keyword evidence="11" id="KW-1185">Reference proteome</keyword>
<dbReference type="FunFam" id="2.70.98.60:FF:000001">
    <property type="entry name" value="Alpha-galactosidase"/>
    <property type="match status" value="1"/>
</dbReference>
<dbReference type="GeneID" id="87916249"/>
<dbReference type="PANTHER" id="PTHR43053:SF3">
    <property type="entry name" value="ALPHA-GALACTOSIDASE C-RELATED"/>
    <property type="match status" value="1"/>
</dbReference>
<dbReference type="Pfam" id="PF16875">
    <property type="entry name" value="Glyco_hydro_36N"/>
    <property type="match status" value="1"/>
</dbReference>
<evidence type="ECO:0000256" key="7">
    <source>
        <dbReference type="SAM" id="MobiDB-lite"/>
    </source>
</evidence>
<dbReference type="PANTHER" id="PTHR43053">
    <property type="entry name" value="GLYCOSIDASE FAMILY 31"/>
    <property type="match status" value="1"/>
</dbReference>
<keyword evidence="4" id="KW-0378">Hydrolase</keyword>
<dbReference type="GO" id="GO:0016052">
    <property type="term" value="P:carbohydrate catabolic process"/>
    <property type="evidence" value="ECO:0007669"/>
    <property type="project" value="InterPro"/>
</dbReference>
<evidence type="ECO:0000256" key="4">
    <source>
        <dbReference type="ARBA" id="ARBA00022801"/>
    </source>
</evidence>
<dbReference type="InterPro" id="IPR013785">
    <property type="entry name" value="Aldolase_TIM"/>
</dbReference>
<dbReference type="CDD" id="cd14791">
    <property type="entry name" value="GH36"/>
    <property type="match status" value="1"/>
</dbReference>
<dbReference type="FunFam" id="2.60.40.1180:FF:000028">
    <property type="entry name" value="Alpha-galactosidase"/>
    <property type="match status" value="1"/>
</dbReference>
<dbReference type="InterPro" id="IPR050985">
    <property type="entry name" value="Alpha-glycosidase_related"/>
</dbReference>
<dbReference type="Pfam" id="PF16874">
    <property type="entry name" value="Glyco_hydro_36C"/>
    <property type="match status" value="1"/>
</dbReference>
<name>A0AAE1IHM7_9HYPO</name>
<dbReference type="Gene3D" id="2.60.40.1180">
    <property type="entry name" value="Golgi alpha-mannosidase II"/>
    <property type="match status" value="1"/>
</dbReference>
<accession>A0AAE1IHM7</accession>
<sequence>MTSYAGDWSLAGSGEAGDDEIGAQEGSRRAVGWGLWRDEHESQAFEEAWVHAVGPWLSEWPGSSPRMKHDDHSLALSSGIGIGSTGLDDAWLSFSKPAGGRFRSGCGIGGLGQRSKSWVSFALPQSPSLDSNLPISVSGKSFALNGDNVSYRFHVDEDSSDLIGDHFGGPATEDGVFPPIIGPIQGWVDLIGRQRREFPDLGRGDFRTPAVHIKQAAGYTVSEFKYLSHNVVKGKPALHGLPSTFGDAGDVSTLVVHMYDNHSSVAADLTYSIFPKYDAVVRSVNITNKGKGDITVEKLASLSVDLPYEELDMLELKGDWAREGMRVRRHVNYGTQGFGSTTGYSSHLHNPFFSLITPSTTESQGEAWGFSLVYTGSFSVEVEKASQGLTRAALGVNPYQLSWPLAPGETFTTPEAVAVFSNTGVGGMSRKFHSLYRKHLIKSKFATQMHPVLLNSWEGLGFDYNDTTILHLAQESADLGVKLFVLDDGWFGVKYPRITDNAGLGDWEANPKRFPQGLPDFIANVTKLKVANSSDHLQFGLWFEPEMVNPNSSLYHEHPDWAIHAGSYPRTLTRNQLVLNVALPEVQDFIIESLSNILGNASISYVKWDNNRGIHEAPYPGLDYAYMLGLYRVFDTLSTRFPNVRWEGCASGGGRFDPGVLQYFPHIWTSDDTDAVERISIQFGTSLVYPPSAMGAHVSAVPNGQTQRSTSIAFRAHVAMMGGSFGFELNPAKMPDDDKAQIPDIIALAEKVNPIVVKGDMWRLSLPEESNWPAALFISEDGGQAVLFYFQIKANINNAWPVLRLQGLDAGAKYKIDGNQTFSGATLMNIGLQYQFNGDFDSKVVFLEKQ</sequence>
<dbReference type="InterPro" id="IPR002252">
    <property type="entry name" value="Glyco_hydro_36"/>
</dbReference>
<evidence type="ECO:0000313" key="10">
    <source>
        <dbReference type="EMBL" id="KAK4082378.1"/>
    </source>
</evidence>
<dbReference type="Pfam" id="PF02065">
    <property type="entry name" value="Melibiase"/>
    <property type="match status" value="1"/>
</dbReference>
<dbReference type="FunFam" id="3.20.20.70:FF:000118">
    <property type="entry name" value="Alpha-galactosidase"/>
    <property type="match status" value="1"/>
</dbReference>
<feature type="domain" description="Glycosyl hydrolase family 36 C-terminal" evidence="8">
    <location>
        <begin position="772"/>
        <end position="847"/>
    </location>
</feature>
<dbReference type="EMBL" id="JAWRVG010000005">
    <property type="protein sequence ID" value="KAK4082378.1"/>
    <property type="molecule type" value="Genomic_DNA"/>
</dbReference>
<dbReference type="InterPro" id="IPR031705">
    <property type="entry name" value="Glyco_hydro_36_C"/>
</dbReference>
<evidence type="ECO:0000256" key="1">
    <source>
        <dbReference type="ARBA" id="ARBA00001255"/>
    </source>
</evidence>
<dbReference type="EC" id="3.2.1.22" evidence="2"/>
<comment type="catalytic activity">
    <reaction evidence="1">
        <text>Hydrolysis of terminal, non-reducing alpha-D-galactose residues in alpha-D-galactosides, including galactose oligosaccharides, galactomannans and galactolipids.</text>
        <dbReference type="EC" id="3.2.1.22"/>
    </reaction>
</comment>
<gene>
    <name evidence="10" type="ORF">Triagg1_2190</name>
</gene>
<comment type="caution">
    <text evidence="10">The sequence shown here is derived from an EMBL/GenBank/DDBJ whole genome shotgun (WGS) entry which is preliminary data.</text>
</comment>
<keyword evidence="6" id="KW-0326">Glycosidase</keyword>
<reference evidence="10" key="1">
    <citation type="submission" date="2023-11" db="EMBL/GenBank/DDBJ databases">
        <title>The genome sequences of three competitors of mushroom-forming fungi.</title>
        <authorList>
            <person name="Beijen E."/>
            <person name="Ohm R.A."/>
        </authorList>
    </citation>
    <scope>NUCLEOTIDE SEQUENCE</scope>
    <source>
        <strain evidence="10">CBS 100526</strain>
    </source>
</reference>
<dbReference type="Gene3D" id="2.70.98.60">
    <property type="entry name" value="alpha-galactosidase from lactobacil brevis"/>
    <property type="match status" value="1"/>
</dbReference>
<dbReference type="InterPro" id="IPR038417">
    <property type="entry name" value="Alpga-gal_N_sf"/>
</dbReference>
<evidence type="ECO:0000256" key="6">
    <source>
        <dbReference type="ARBA" id="ARBA00023295"/>
    </source>
</evidence>
<evidence type="ECO:0000256" key="5">
    <source>
        <dbReference type="ARBA" id="ARBA00023180"/>
    </source>
</evidence>
<dbReference type="GO" id="GO:0004557">
    <property type="term" value="F:alpha-galactosidase activity"/>
    <property type="evidence" value="ECO:0007669"/>
    <property type="project" value="UniProtKB-EC"/>
</dbReference>
<evidence type="ECO:0000313" key="11">
    <source>
        <dbReference type="Proteomes" id="UP001273209"/>
    </source>
</evidence>
<dbReference type="InterPro" id="IPR031704">
    <property type="entry name" value="Glyco_hydro_36_N"/>
</dbReference>
<feature type="domain" description="Glycosyl hydrolase family 36 N-terminal" evidence="9">
    <location>
        <begin position="193"/>
        <end position="406"/>
    </location>
</feature>